<accession>A0AAV9C5W1</accession>
<reference evidence="2" key="1">
    <citation type="journal article" date="2023" name="Nat. Commun.">
        <title>Diploid and tetraploid genomes of Acorus and the evolution of monocots.</title>
        <authorList>
            <person name="Ma L."/>
            <person name="Liu K.W."/>
            <person name="Li Z."/>
            <person name="Hsiao Y.Y."/>
            <person name="Qi Y."/>
            <person name="Fu T."/>
            <person name="Tang G.D."/>
            <person name="Zhang D."/>
            <person name="Sun W.H."/>
            <person name="Liu D.K."/>
            <person name="Li Y."/>
            <person name="Chen G.Z."/>
            <person name="Liu X.D."/>
            <person name="Liao X.Y."/>
            <person name="Jiang Y.T."/>
            <person name="Yu X."/>
            <person name="Hao Y."/>
            <person name="Huang J."/>
            <person name="Zhao X.W."/>
            <person name="Ke S."/>
            <person name="Chen Y.Y."/>
            <person name="Wu W.L."/>
            <person name="Hsu J.L."/>
            <person name="Lin Y.F."/>
            <person name="Huang M.D."/>
            <person name="Li C.Y."/>
            <person name="Huang L."/>
            <person name="Wang Z.W."/>
            <person name="Zhao X."/>
            <person name="Zhong W.Y."/>
            <person name="Peng D.H."/>
            <person name="Ahmad S."/>
            <person name="Lan S."/>
            <person name="Zhang J.S."/>
            <person name="Tsai W.C."/>
            <person name="Van de Peer Y."/>
            <person name="Liu Z.J."/>
        </authorList>
    </citation>
    <scope>NUCLEOTIDE SEQUENCE</scope>
    <source>
        <strain evidence="2">CP</strain>
    </source>
</reference>
<feature type="chain" id="PRO_5043933814" evidence="1">
    <location>
        <begin position="27"/>
        <end position="110"/>
    </location>
</feature>
<keyword evidence="3" id="KW-1185">Reference proteome</keyword>
<sequence>MATKFSTFSFFVALLLLGNLFLVSNARKLREVTRSKHGGDVKVNFIKARLKLAELPTFPPLPPFPSSLPPFPFAPPFVMPDLPPMPTLPLFPPFPPFDSFPNPFISPTPL</sequence>
<organism evidence="2 3">
    <name type="scientific">Acorus calamus</name>
    <name type="common">Sweet flag</name>
    <dbReference type="NCBI Taxonomy" id="4465"/>
    <lineage>
        <taxon>Eukaryota</taxon>
        <taxon>Viridiplantae</taxon>
        <taxon>Streptophyta</taxon>
        <taxon>Embryophyta</taxon>
        <taxon>Tracheophyta</taxon>
        <taxon>Spermatophyta</taxon>
        <taxon>Magnoliopsida</taxon>
        <taxon>Liliopsida</taxon>
        <taxon>Acoraceae</taxon>
        <taxon>Acorus</taxon>
    </lineage>
</organism>
<reference evidence="2" key="2">
    <citation type="submission" date="2023-06" db="EMBL/GenBank/DDBJ databases">
        <authorList>
            <person name="Ma L."/>
            <person name="Liu K.-W."/>
            <person name="Li Z."/>
            <person name="Hsiao Y.-Y."/>
            <person name="Qi Y."/>
            <person name="Fu T."/>
            <person name="Tang G."/>
            <person name="Zhang D."/>
            <person name="Sun W.-H."/>
            <person name="Liu D.-K."/>
            <person name="Li Y."/>
            <person name="Chen G.-Z."/>
            <person name="Liu X.-D."/>
            <person name="Liao X.-Y."/>
            <person name="Jiang Y.-T."/>
            <person name="Yu X."/>
            <person name="Hao Y."/>
            <person name="Huang J."/>
            <person name="Zhao X.-W."/>
            <person name="Ke S."/>
            <person name="Chen Y.-Y."/>
            <person name="Wu W.-L."/>
            <person name="Hsu J.-L."/>
            <person name="Lin Y.-F."/>
            <person name="Huang M.-D."/>
            <person name="Li C.-Y."/>
            <person name="Huang L."/>
            <person name="Wang Z.-W."/>
            <person name="Zhao X."/>
            <person name="Zhong W.-Y."/>
            <person name="Peng D.-H."/>
            <person name="Ahmad S."/>
            <person name="Lan S."/>
            <person name="Zhang J.-S."/>
            <person name="Tsai W.-C."/>
            <person name="Van De Peer Y."/>
            <person name="Liu Z.-J."/>
        </authorList>
    </citation>
    <scope>NUCLEOTIDE SEQUENCE</scope>
    <source>
        <strain evidence="2">CP</strain>
        <tissue evidence="2">Leaves</tissue>
    </source>
</reference>
<dbReference type="EMBL" id="JAUJYO010000021">
    <property type="protein sequence ID" value="KAK1284102.1"/>
    <property type="molecule type" value="Genomic_DNA"/>
</dbReference>
<name>A0AAV9C5W1_ACOCL</name>
<dbReference type="Proteomes" id="UP001180020">
    <property type="component" value="Unassembled WGS sequence"/>
</dbReference>
<feature type="signal peptide" evidence="1">
    <location>
        <begin position="1"/>
        <end position="26"/>
    </location>
</feature>
<proteinExistence type="predicted"/>
<evidence type="ECO:0000256" key="1">
    <source>
        <dbReference type="SAM" id="SignalP"/>
    </source>
</evidence>
<dbReference type="AlphaFoldDB" id="A0AAV9C5W1"/>
<evidence type="ECO:0000313" key="2">
    <source>
        <dbReference type="EMBL" id="KAK1284102.1"/>
    </source>
</evidence>
<comment type="caution">
    <text evidence="2">The sequence shown here is derived from an EMBL/GenBank/DDBJ whole genome shotgun (WGS) entry which is preliminary data.</text>
</comment>
<evidence type="ECO:0000313" key="3">
    <source>
        <dbReference type="Proteomes" id="UP001180020"/>
    </source>
</evidence>
<protein>
    <submittedName>
        <fullName evidence="2">Uncharacterized protein</fullName>
    </submittedName>
</protein>
<keyword evidence="1" id="KW-0732">Signal</keyword>
<gene>
    <name evidence="2" type="ORF">QJS10_CPB21g01007</name>
</gene>